<accession>A0A564Y797</accession>
<dbReference type="PROSITE" id="PS50157">
    <property type="entry name" value="ZINC_FINGER_C2H2_2"/>
    <property type="match status" value="3"/>
</dbReference>
<protein>
    <recommendedName>
        <fullName evidence="6">C2H2-type domain-containing protein</fullName>
    </recommendedName>
</protein>
<feature type="domain" description="C2H2-type" evidence="6">
    <location>
        <begin position="183"/>
        <end position="205"/>
    </location>
</feature>
<dbReference type="EMBL" id="CABIJS010000088">
    <property type="protein sequence ID" value="VUZ42404.1"/>
    <property type="molecule type" value="Genomic_DNA"/>
</dbReference>
<evidence type="ECO:0000256" key="5">
    <source>
        <dbReference type="PROSITE-ProRule" id="PRU00042"/>
    </source>
</evidence>
<keyword evidence="4" id="KW-0862">Zinc</keyword>
<feature type="domain" description="C2H2-type" evidence="6">
    <location>
        <begin position="123"/>
        <end position="146"/>
    </location>
</feature>
<dbReference type="GO" id="GO:0008270">
    <property type="term" value="F:zinc ion binding"/>
    <property type="evidence" value="ECO:0007669"/>
    <property type="project" value="UniProtKB-KW"/>
</dbReference>
<gene>
    <name evidence="7" type="ORF">WMSIL1_LOCUS2888</name>
</gene>
<keyword evidence="2" id="KW-0677">Repeat</keyword>
<sequence length="468" mass="53799">MDELHGDNLTDHNLSFDQLRIVDVPNDNMELSYSNSENGLHYSEKPSRKKVLVKISAPTDVESTFVVTASPENASPSMAINSVEVNFQPENDGCPLTKPELIDSDDCTWNPRLHATSGGGRRYHCRRCRKKFLRKRDLNRHQHTIHGILAYICKTRGCTERFETMTDLVNHRSRVHLTNRTPRNCKLCNRKFVTEKSLMMHLRWHNLRPFRCKKCTCYFQTRKEWSEHRHSEYLAEKDQQKSKSPIRNAGTLHLRIYLLALTPQNAAPLSKKEEKEMQAVLSRLPTILPKPPRGNHPKIPIPSFHSGPSNSRELRPLMPASFVNSFPEENYVPIYSSRSSPAIENSSEQMIHPPINAILPPQYPQANYENIYPVDASYYIPSYQANSEYGVQMETDFGMPPVEVVDLNTYPVEVTSLTDINWSNSDSYAADHNQNWLQPITLYGESQQDVELMQMVEETLQGDFARNL</sequence>
<feature type="domain" description="C2H2-type" evidence="6">
    <location>
        <begin position="151"/>
        <end position="181"/>
    </location>
</feature>
<dbReference type="SMART" id="SM00355">
    <property type="entry name" value="ZnF_C2H2"/>
    <property type="match status" value="3"/>
</dbReference>
<organism evidence="7 8">
    <name type="scientific">Hymenolepis diminuta</name>
    <name type="common">Rat tapeworm</name>
    <dbReference type="NCBI Taxonomy" id="6216"/>
    <lineage>
        <taxon>Eukaryota</taxon>
        <taxon>Metazoa</taxon>
        <taxon>Spiralia</taxon>
        <taxon>Lophotrochozoa</taxon>
        <taxon>Platyhelminthes</taxon>
        <taxon>Cestoda</taxon>
        <taxon>Eucestoda</taxon>
        <taxon>Cyclophyllidea</taxon>
        <taxon>Hymenolepididae</taxon>
        <taxon>Hymenolepis</taxon>
    </lineage>
</organism>
<dbReference type="SUPFAM" id="SSF57667">
    <property type="entry name" value="beta-beta-alpha zinc fingers"/>
    <property type="match status" value="2"/>
</dbReference>
<evidence type="ECO:0000256" key="4">
    <source>
        <dbReference type="ARBA" id="ARBA00022833"/>
    </source>
</evidence>
<dbReference type="PANTHER" id="PTHR24379">
    <property type="entry name" value="KRAB AND ZINC FINGER DOMAIN-CONTAINING"/>
    <property type="match status" value="1"/>
</dbReference>
<dbReference type="PANTHER" id="PTHR24379:SF121">
    <property type="entry name" value="C2H2-TYPE DOMAIN-CONTAINING PROTEIN"/>
    <property type="match status" value="1"/>
</dbReference>
<evidence type="ECO:0000256" key="1">
    <source>
        <dbReference type="ARBA" id="ARBA00022723"/>
    </source>
</evidence>
<keyword evidence="3 5" id="KW-0863">Zinc-finger</keyword>
<keyword evidence="1" id="KW-0479">Metal-binding</keyword>
<evidence type="ECO:0000259" key="6">
    <source>
        <dbReference type="PROSITE" id="PS50157"/>
    </source>
</evidence>
<dbReference type="InterPro" id="IPR013087">
    <property type="entry name" value="Znf_C2H2_type"/>
</dbReference>
<dbReference type="PROSITE" id="PS00028">
    <property type="entry name" value="ZINC_FINGER_C2H2_1"/>
    <property type="match status" value="3"/>
</dbReference>
<reference evidence="7 8" key="1">
    <citation type="submission" date="2019-07" db="EMBL/GenBank/DDBJ databases">
        <authorList>
            <person name="Jastrzebski P J."/>
            <person name="Paukszto L."/>
            <person name="Jastrzebski P J."/>
        </authorList>
    </citation>
    <scope>NUCLEOTIDE SEQUENCE [LARGE SCALE GENOMIC DNA]</scope>
    <source>
        <strain evidence="7 8">WMS-il1</strain>
    </source>
</reference>
<dbReference type="InterPro" id="IPR036236">
    <property type="entry name" value="Znf_C2H2_sf"/>
</dbReference>
<dbReference type="AlphaFoldDB" id="A0A564Y797"/>
<evidence type="ECO:0000256" key="3">
    <source>
        <dbReference type="ARBA" id="ARBA00022771"/>
    </source>
</evidence>
<evidence type="ECO:0000313" key="7">
    <source>
        <dbReference type="EMBL" id="VUZ42404.1"/>
    </source>
</evidence>
<dbReference type="Proteomes" id="UP000321570">
    <property type="component" value="Unassembled WGS sequence"/>
</dbReference>
<proteinExistence type="predicted"/>
<dbReference type="Gene3D" id="3.30.160.60">
    <property type="entry name" value="Classic Zinc Finger"/>
    <property type="match status" value="2"/>
</dbReference>
<name>A0A564Y797_HYMDI</name>
<keyword evidence="8" id="KW-1185">Reference proteome</keyword>
<evidence type="ECO:0000313" key="8">
    <source>
        <dbReference type="Proteomes" id="UP000321570"/>
    </source>
</evidence>
<evidence type="ECO:0000256" key="2">
    <source>
        <dbReference type="ARBA" id="ARBA00022737"/>
    </source>
</evidence>